<dbReference type="PANTHER" id="PTHR11005">
    <property type="entry name" value="LYSOSOMAL ACID LIPASE-RELATED"/>
    <property type="match status" value="1"/>
</dbReference>
<name>A0AAQ4D738_AMBAM</name>
<evidence type="ECO:0000313" key="2">
    <source>
        <dbReference type="Proteomes" id="UP001321473"/>
    </source>
</evidence>
<evidence type="ECO:0008006" key="3">
    <source>
        <dbReference type="Google" id="ProtNLM"/>
    </source>
</evidence>
<protein>
    <recommendedName>
        <fullName evidence="3">Triglyceride lipase-cholesterol esterase</fullName>
    </recommendedName>
</protein>
<sequence>MAKYDLPAQIDFILRETNRRALEYVGWSQGTLIMFALLAEQPRYNRKVRLFNAMAPVAYLGHMTSDIKLLIPVSKMLAKRPPQYDLSKVTAPVALYWSDGDVLVTPRDVAHLERSLPNVVLSYKVPVHGFTHIDFAWSTRAWKHVYRKILEMMTTYSRT</sequence>
<organism evidence="1 2">
    <name type="scientific">Amblyomma americanum</name>
    <name type="common">Lone star tick</name>
    <dbReference type="NCBI Taxonomy" id="6943"/>
    <lineage>
        <taxon>Eukaryota</taxon>
        <taxon>Metazoa</taxon>
        <taxon>Ecdysozoa</taxon>
        <taxon>Arthropoda</taxon>
        <taxon>Chelicerata</taxon>
        <taxon>Arachnida</taxon>
        <taxon>Acari</taxon>
        <taxon>Parasitiformes</taxon>
        <taxon>Ixodida</taxon>
        <taxon>Ixodoidea</taxon>
        <taxon>Ixodidae</taxon>
        <taxon>Amblyomminae</taxon>
        <taxon>Amblyomma</taxon>
    </lineage>
</organism>
<dbReference type="EMBL" id="JARKHS020034256">
    <property type="protein sequence ID" value="KAK8758278.1"/>
    <property type="molecule type" value="Genomic_DNA"/>
</dbReference>
<evidence type="ECO:0000313" key="1">
    <source>
        <dbReference type="EMBL" id="KAK8758278.1"/>
    </source>
</evidence>
<accession>A0AAQ4D738</accession>
<dbReference type="Gene3D" id="3.40.50.1820">
    <property type="entry name" value="alpha/beta hydrolase"/>
    <property type="match status" value="2"/>
</dbReference>
<proteinExistence type="predicted"/>
<dbReference type="AlphaFoldDB" id="A0AAQ4D738"/>
<dbReference type="InterPro" id="IPR029058">
    <property type="entry name" value="AB_hydrolase_fold"/>
</dbReference>
<dbReference type="Proteomes" id="UP001321473">
    <property type="component" value="Unassembled WGS sequence"/>
</dbReference>
<comment type="caution">
    <text evidence="1">The sequence shown here is derived from an EMBL/GenBank/DDBJ whole genome shotgun (WGS) entry which is preliminary data.</text>
</comment>
<keyword evidence="2" id="KW-1185">Reference proteome</keyword>
<dbReference type="SUPFAM" id="SSF53474">
    <property type="entry name" value="alpha/beta-Hydrolases"/>
    <property type="match status" value="1"/>
</dbReference>
<gene>
    <name evidence="1" type="ORF">V5799_004090</name>
</gene>
<reference evidence="1 2" key="1">
    <citation type="journal article" date="2023" name="Arcadia Sci">
        <title>De novo assembly of a long-read Amblyomma americanum tick genome.</title>
        <authorList>
            <person name="Chou S."/>
            <person name="Poskanzer K.E."/>
            <person name="Rollins M."/>
            <person name="Thuy-Boun P.S."/>
        </authorList>
    </citation>
    <scope>NUCLEOTIDE SEQUENCE [LARGE SCALE GENOMIC DNA]</scope>
    <source>
        <strain evidence="1">F_SG_1</strain>
        <tissue evidence="1">Salivary glands</tissue>
    </source>
</reference>